<dbReference type="PANTHER" id="PTHR34835:SF62">
    <property type="entry name" value="AMINOTRANSFERASE-LIKE PLANT MOBILE DOMAIN-CONTAINING PROTEIN"/>
    <property type="match status" value="1"/>
</dbReference>
<name>A0A8I6XAB9_HORVV</name>
<protein>
    <submittedName>
        <fullName evidence="1">Uncharacterized protein</fullName>
    </submittedName>
</protein>
<dbReference type="Proteomes" id="UP000011116">
    <property type="component" value="Chromosome 3H"/>
</dbReference>
<reference evidence="1" key="2">
    <citation type="submission" date="2020-10" db="EMBL/GenBank/DDBJ databases">
        <authorList>
            <person name="Scholz U."/>
            <person name="Mascher M."/>
            <person name="Fiebig A."/>
        </authorList>
    </citation>
    <scope>NUCLEOTIDE SEQUENCE [LARGE SCALE GENOMIC DNA]</scope>
    <source>
        <strain evidence="1">cv. Morex</strain>
    </source>
</reference>
<proteinExistence type="predicted"/>
<sequence>MLHKLNLKFSAWTMSNVSTSRRAIILAKNKVLKFWPEDVHKVFGIPCGHRNIKGRDGHIKPEAITFIKSTLGMDRKGVHSLSAAENFLMRNITESSSKLEKDCFQIAFVIFIMGHVLAPTTKHDYATIGFWDIGQYRDDRAV</sequence>
<reference evidence="1" key="3">
    <citation type="submission" date="2022-01" db="UniProtKB">
        <authorList>
            <consortium name="EnsemblPlants"/>
        </authorList>
    </citation>
    <scope>IDENTIFICATION</scope>
    <source>
        <strain evidence="1">subsp. vulgare</strain>
    </source>
</reference>
<evidence type="ECO:0000313" key="1">
    <source>
        <dbReference type="EnsemblPlants" id="HORVU.MOREX.r3.3HG0292140.1.CDS1"/>
    </source>
</evidence>
<reference evidence="2" key="1">
    <citation type="journal article" date="2012" name="Nature">
        <title>A physical, genetic and functional sequence assembly of the barley genome.</title>
        <authorList>
            <consortium name="The International Barley Genome Sequencing Consortium"/>
            <person name="Mayer K.F."/>
            <person name="Waugh R."/>
            <person name="Brown J.W."/>
            <person name="Schulman A."/>
            <person name="Langridge P."/>
            <person name="Platzer M."/>
            <person name="Fincher G.B."/>
            <person name="Muehlbauer G.J."/>
            <person name="Sato K."/>
            <person name="Close T.J."/>
            <person name="Wise R.P."/>
            <person name="Stein N."/>
        </authorList>
    </citation>
    <scope>NUCLEOTIDE SEQUENCE [LARGE SCALE GENOMIC DNA]</scope>
    <source>
        <strain evidence="2">cv. Morex</strain>
    </source>
</reference>
<dbReference type="Gramene" id="HORVU.MOREX.r3.3HG0292140.1">
    <property type="protein sequence ID" value="HORVU.MOREX.r3.3HG0292140.1.CDS1"/>
    <property type="gene ID" value="HORVU.MOREX.r3.3HG0292140"/>
</dbReference>
<dbReference type="AlphaFoldDB" id="A0A8I6XAB9"/>
<dbReference type="EnsemblPlants" id="HORVU.MOREX.r3.3HG0292140.1">
    <property type="protein sequence ID" value="HORVU.MOREX.r3.3HG0292140.1.CDS1"/>
    <property type="gene ID" value="HORVU.MOREX.r3.3HG0292140"/>
</dbReference>
<evidence type="ECO:0000313" key="2">
    <source>
        <dbReference type="Proteomes" id="UP000011116"/>
    </source>
</evidence>
<dbReference type="PANTHER" id="PTHR34835">
    <property type="entry name" value="OS07G0283600 PROTEIN-RELATED"/>
    <property type="match status" value="1"/>
</dbReference>
<accession>A0A8I6XAB9</accession>
<organism evidence="1 2">
    <name type="scientific">Hordeum vulgare subsp. vulgare</name>
    <name type="common">Domesticated barley</name>
    <dbReference type="NCBI Taxonomy" id="112509"/>
    <lineage>
        <taxon>Eukaryota</taxon>
        <taxon>Viridiplantae</taxon>
        <taxon>Streptophyta</taxon>
        <taxon>Embryophyta</taxon>
        <taxon>Tracheophyta</taxon>
        <taxon>Spermatophyta</taxon>
        <taxon>Magnoliopsida</taxon>
        <taxon>Liliopsida</taxon>
        <taxon>Poales</taxon>
        <taxon>Poaceae</taxon>
        <taxon>BOP clade</taxon>
        <taxon>Pooideae</taxon>
        <taxon>Triticodae</taxon>
        <taxon>Triticeae</taxon>
        <taxon>Hordeinae</taxon>
        <taxon>Hordeum</taxon>
    </lineage>
</organism>
<keyword evidence="2" id="KW-1185">Reference proteome</keyword>